<protein>
    <submittedName>
        <fullName evidence="2">Duf498 domain-containing protein</fullName>
    </submittedName>
</protein>
<dbReference type="GO" id="GO:0005743">
    <property type="term" value="C:mitochondrial inner membrane"/>
    <property type="evidence" value="ECO:0007669"/>
    <property type="project" value="TreeGrafter"/>
</dbReference>
<evidence type="ECO:0000256" key="1">
    <source>
        <dbReference type="SAM" id="MobiDB-lite"/>
    </source>
</evidence>
<feature type="compositionally biased region" description="Low complexity" evidence="1">
    <location>
        <begin position="21"/>
        <end position="34"/>
    </location>
</feature>
<dbReference type="GO" id="GO:0032981">
    <property type="term" value="P:mitochondrial respiratory chain complex I assembly"/>
    <property type="evidence" value="ECO:0007669"/>
    <property type="project" value="TreeGrafter"/>
</dbReference>
<comment type="caution">
    <text evidence="2">The sequence shown here is derived from an EMBL/GenBank/DDBJ whole genome shotgun (WGS) entry which is preliminary data.</text>
</comment>
<dbReference type="InterPro" id="IPR036748">
    <property type="entry name" value="MTH938-like_sf"/>
</dbReference>
<dbReference type="AlphaFoldDB" id="A0A8H6JGR1"/>
<dbReference type="Pfam" id="PF04430">
    <property type="entry name" value="DUF498"/>
    <property type="match status" value="1"/>
</dbReference>
<proteinExistence type="predicted"/>
<sequence>MHPSSGTRALRALAIAQRSVPRSFARAPRASSRPSPAPTPLACLRSQFHTVSPRLKNDAPPKEYEGGTNFSELDVLGNTPTPSTSIDVCMSDGFSLNSGVKILDGNAALLVGGEAFEWRPWEAKGSLNLINAKGQFEVPTEAWGVLDLLWPRPDLLIIGVGPKIVPLAPTTRKYLSSLGIRVEVLDTRNAASQFNLLATERGVDDVAGALIPIGWVEGKGAAW</sequence>
<name>A0A8H6JGR1_9PEZI</name>
<dbReference type="FunFam" id="3.40.1230.10:FF:000005">
    <property type="entry name" value="NADH dehydrogenase [ubiquinone]alpha subcomplex assembly factor"/>
    <property type="match status" value="1"/>
</dbReference>
<dbReference type="Gene3D" id="3.40.1230.10">
    <property type="entry name" value="MTH938-like"/>
    <property type="match status" value="1"/>
</dbReference>
<organism evidence="2 3">
    <name type="scientific">Colletotrichum sojae</name>
    <dbReference type="NCBI Taxonomy" id="2175907"/>
    <lineage>
        <taxon>Eukaryota</taxon>
        <taxon>Fungi</taxon>
        <taxon>Dikarya</taxon>
        <taxon>Ascomycota</taxon>
        <taxon>Pezizomycotina</taxon>
        <taxon>Sordariomycetes</taxon>
        <taxon>Hypocreomycetidae</taxon>
        <taxon>Glomerellales</taxon>
        <taxon>Glomerellaceae</taxon>
        <taxon>Colletotrichum</taxon>
        <taxon>Colletotrichum orchidearum species complex</taxon>
    </lineage>
</organism>
<dbReference type="EMBL" id="WIGN01000059">
    <property type="protein sequence ID" value="KAF6812802.1"/>
    <property type="molecule type" value="Genomic_DNA"/>
</dbReference>
<dbReference type="Proteomes" id="UP000652219">
    <property type="component" value="Unassembled WGS sequence"/>
</dbReference>
<dbReference type="PANTHER" id="PTHR21192:SF2">
    <property type="entry name" value="NADH DEHYDROGENASE [UBIQUINONE] 1 ALPHA SUBCOMPLEX ASSEMBLY FACTOR 3"/>
    <property type="match status" value="1"/>
</dbReference>
<reference evidence="2 3" key="1">
    <citation type="journal article" date="2020" name="Phytopathology">
        <title>Genome Sequence Resources of Colletotrichum truncatum, C. plurivorum, C. musicola, and C. sojae: Four Species Pathogenic to Soybean (Glycine max).</title>
        <authorList>
            <person name="Rogerio F."/>
            <person name="Boufleur T.R."/>
            <person name="Ciampi-Guillardi M."/>
            <person name="Sukno S.A."/>
            <person name="Thon M.R."/>
            <person name="Massola Junior N.S."/>
            <person name="Baroncelli R."/>
        </authorList>
    </citation>
    <scope>NUCLEOTIDE SEQUENCE [LARGE SCALE GENOMIC DNA]</scope>
    <source>
        <strain evidence="2 3">LFN0009</strain>
    </source>
</reference>
<dbReference type="InterPro" id="IPR007523">
    <property type="entry name" value="NDUFAF3/AAMDC"/>
</dbReference>
<dbReference type="SUPFAM" id="SSF64076">
    <property type="entry name" value="MTH938-like"/>
    <property type="match status" value="1"/>
</dbReference>
<accession>A0A8H6JGR1</accession>
<gene>
    <name evidence="2" type="ORF">CSOJ01_04958</name>
</gene>
<evidence type="ECO:0000313" key="2">
    <source>
        <dbReference type="EMBL" id="KAF6812802.1"/>
    </source>
</evidence>
<dbReference type="PANTHER" id="PTHR21192">
    <property type="entry name" value="NUCLEAR PROTEIN E3-3"/>
    <property type="match status" value="1"/>
</dbReference>
<keyword evidence="3" id="KW-1185">Reference proteome</keyword>
<feature type="region of interest" description="Disordered" evidence="1">
    <location>
        <begin position="21"/>
        <end position="40"/>
    </location>
</feature>
<evidence type="ECO:0000313" key="3">
    <source>
        <dbReference type="Proteomes" id="UP000652219"/>
    </source>
</evidence>